<dbReference type="Proteomes" id="UP001221898">
    <property type="component" value="Unassembled WGS sequence"/>
</dbReference>
<feature type="compositionally biased region" description="Basic and acidic residues" evidence="1">
    <location>
        <begin position="58"/>
        <end position="77"/>
    </location>
</feature>
<name>A0AAD7RHT0_9TELE</name>
<feature type="compositionally biased region" description="Basic and acidic residues" evidence="1">
    <location>
        <begin position="36"/>
        <end position="45"/>
    </location>
</feature>
<organism evidence="2 3">
    <name type="scientific">Aldrovandia affinis</name>
    <dbReference type="NCBI Taxonomy" id="143900"/>
    <lineage>
        <taxon>Eukaryota</taxon>
        <taxon>Metazoa</taxon>
        <taxon>Chordata</taxon>
        <taxon>Craniata</taxon>
        <taxon>Vertebrata</taxon>
        <taxon>Euteleostomi</taxon>
        <taxon>Actinopterygii</taxon>
        <taxon>Neopterygii</taxon>
        <taxon>Teleostei</taxon>
        <taxon>Notacanthiformes</taxon>
        <taxon>Halosauridae</taxon>
        <taxon>Aldrovandia</taxon>
    </lineage>
</organism>
<evidence type="ECO:0000256" key="1">
    <source>
        <dbReference type="SAM" id="MobiDB-lite"/>
    </source>
</evidence>
<comment type="caution">
    <text evidence="2">The sequence shown here is derived from an EMBL/GenBank/DDBJ whole genome shotgun (WGS) entry which is preliminary data.</text>
</comment>
<sequence length="124" mass="13431">MGDTSEYQRLPSDEEEGEGESRQLPLFTPRAALQRGDPEEKERSARAPPSGTGVCHEALPREHGLERRNPQRARTDRSGCGVSELACFFSGGCPVMERAPPITGAGEPCLFPLMEDSGPAPRPL</sequence>
<proteinExistence type="predicted"/>
<reference evidence="2" key="1">
    <citation type="journal article" date="2023" name="Science">
        <title>Genome structures resolve the early diversification of teleost fishes.</title>
        <authorList>
            <person name="Parey E."/>
            <person name="Louis A."/>
            <person name="Montfort J."/>
            <person name="Bouchez O."/>
            <person name="Roques C."/>
            <person name="Iampietro C."/>
            <person name="Lluch J."/>
            <person name="Castinel A."/>
            <person name="Donnadieu C."/>
            <person name="Desvignes T."/>
            <person name="Floi Bucao C."/>
            <person name="Jouanno E."/>
            <person name="Wen M."/>
            <person name="Mejri S."/>
            <person name="Dirks R."/>
            <person name="Jansen H."/>
            <person name="Henkel C."/>
            <person name="Chen W.J."/>
            <person name="Zahm M."/>
            <person name="Cabau C."/>
            <person name="Klopp C."/>
            <person name="Thompson A.W."/>
            <person name="Robinson-Rechavi M."/>
            <person name="Braasch I."/>
            <person name="Lecointre G."/>
            <person name="Bobe J."/>
            <person name="Postlethwait J.H."/>
            <person name="Berthelot C."/>
            <person name="Roest Crollius H."/>
            <person name="Guiguen Y."/>
        </authorList>
    </citation>
    <scope>NUCLEOTIDE SEQUENCE</scope>
    <source>
        <strain evidence="2">NC1722</strain>
    </source>
</reference>
<dbReference type="AlphaFoldDB" id="A0AAD7RHT0"/>
<dbReference type="EMBL" id="JAINUG010000274">
    <property type="protein sequence ID" value="KAJ8384320.1"/>
    <property type="molecule type" value="Genomic_DNA"/>
</dbReference>
<feature type="region of interest" description="Disordered" evidence="1">
    <location>
        <begin position="1"/>
        <end position="79"/>
    </location>
</feature>
<evidence type="ECO:0000313" key="3">
    <source>
        <dbReference type="Proteomes" id="UP001221898"/>
    </source>
</evidence>
<gene>
    <name evidence="2" type="ORF">AAFF_G00206770</name>
</gene>
<evidence type="ECO:0000313" key="2">
    <source>
        <dbReference type="EMBL" id="KAJ8384320.1"/>
    </source>
</evidence>
<protein>
    <submittedName>
        <fullName evidence="2">Uncharacterized protein</fullName>
    </submittedName>
</protein>
<accession>A0AAD7RHT0</accession>
<keyword evidence="3" id="KW-1185">Reference proteome</keyword>